<gene>
    <name evidence="1" type="ORF">VIBNISOn1_1300012</name>
</gene>
<sequence length="315" mass="36755">MKTMFQLLLRLIVVAVIPPLSFQVMASDHRSPLDPPEIWREEARLTDLFFWKEEDHYIMALTFFRDVDRTENPDFSELTYYIHWDLDADVKFDSEFDNMLYGGTVENSENIKEDATISFKMNDDLTLKSWESEGLKNQDGIEVFTGLRADPFIFPLTKGYNVMGFVVKIPVSSFPEDQRIFTLWANSILGDSHPHQVDHAGRALRTFQPRMQKLNFLPPHLHVEWIKTQPTYSNSNTEGIRPFDYHPDVVIYDASRPAKYPNGRYIEDDLIPTLCEASDCVTYERTIIFGGWPRRTTPFKPFLSDFPYLAEPYEK</sequence>
<evidence type="ECO:0000313" key="1">
    <source>
        <dbReference type="EMBL" id="CCO44946.1"/>
    </source>
</evidence>
<name>A0AAV2VK69_9VIBR</name>
<organism evidence="1 2">
    <name type="scientific">Vibrio nigripulchritudo SOn1</name>
    <dbReference type="NCBI Taxonomy" id="1238450"/>
    <lineage>
        <taxon>Bacteria</taxon>
        <taxon>Pseudomonadati</taxon>
        <taxon>Pseudomonadota</taxon>
        <taxon>Gammaproteobacteria</taxon>
        <taxon>Vibrionales</taxon>
        <taxon>Vibrionaceae</taxon>
        <taxon>Vibrio</taxon>
    </lineage>
</organism>
<dbReference type="Proteomes" id="UP000018211">
    <property type="component" value="Unassembled WGS sequence"/>
</dbReference>
<accession>A0AAV2VK69</accession>
<dbReference type="RefSeq" id="WP_022610604.1">
    <property type="nucleotide sequence ID" value="NZ_LK391965.1"/>
</dbReference>
<reference evidence="1 2" key="1">
    <citation type="journal article" date="2013" name="ISME J.">
        <title>Comparative genomics of pathogenic lineages of Vibrio nigripulchritudo identifies virulence-associated traits.</title>
        <authorList>
            <person name="Goudenege D."/>
            <person name="Labreuche Y."/>
            <person name="Krin E."/>
            <person name="Ansquer D."/>
            <person name="Mangenot S."/>
            <person name="Calteau A."/>
            <person name="Medigue C."/>
            <person name="Mazel D."/>
            <person name="Polz M.F."/>
            <person name="Le Roux F."/>
        </authorList>
    </citation>
    <scope>NUCLEOTIDE SEQUENCE [LARGE SCALE GENOMIC DNA]</scope>
    <source>
        <strain evidence="1 2">SOn1</strain>
    </source>
</reference>
<evidence type="ECO:0000313" key="2">
    <source>
        <dbReference type="Proteomes" id="UP000018211"/>
    </source>
</evidence>
<comment type="caution">
    <text evidence="1">The sequence shown here is derived from an EMBL/GenBank/DDBJ whole genome shotgun (WGS) entry which is preliminary data.</text>
</comment>
<protein>
    <recommendedName>
        <fullName evidence="3">Carbohydrate-binding domain-containing protein</fullName>
    </recommendedName>
</protein>
<proteinExistence type="predicted"/>
<dbReference type="EMBL" id="CAOF01000036">
    <property type="protein sequence ID" value="CCO44946.1"/>
    <property type="molecule type" value="Genomic_DNA"/>
</dbReference>
<dbReference type="AlphaFoldDB" id="A0AAV2VK69"/>
<evidence type="ECO:0008006" key="3">
    <source>
        <dbReference type="Google" id="ProtNLM"/>
    </source>
</evidence>